<evidence type="ECO:0000256" key="4">
    <source>
        <dbReference type="ARBA" id="ARBA00022679"/>
    </source>
</evidence>
<protein>
    <recommendedName>
        <fullName evidence="5">Flavin prenyltransferase UbiX</fullName>
        <ecNumber evidence="5">2.5.1.129</ecNumber>
    </recommendedName>
</protein>
<gene>
    <name evidence="5" type="primary">ubiX</name>
    <name evidence="7" type="ORF">BCF55_0641</name>
</gene>
<dbReference type="GO" id="GO:0106141">
    <property type="term" value="F:flavin prenyltransferase activity"/>
    <property type="evidence" value="ECO:0007669"/>
    <property type="project" value="UniProtKB-EC"/>
</dbReference>
<dbReference type="PANTHER" id="PTHR43374">
    <property type="entry name" value="FLAVIN PRENYLTRANSFERASE"/>
    <property type="match status" value="1"/>
</dbReference>
<dbReference type="EC" id="2.5.1.129" evidence="5"/>
<evidence type="ECO:0000256" key="5">
    <source>
        <dbReference type="HAMAP-Rule" id="MF_01984"/>
    </source>
</evidence>
<dbReference type="InterPro" id="IPR003382">
    <property type="entry name" value="Flavoprotein"/>
</dbReference>
<sequence>MSERFVLCITGASGSVYGYRALQVLSEAAQVDAVISSAGFTVIKEELGKSREEFLKEFPSVNFYGEGELTAPVASGSSLVKYRGVVVIPCSMSTLGNVANGVNNNLIHRICEVALKERVKLVMVVREMPYSRVHLENMLKVTDAGAIVLPASPGFYHRPRSVEEMVDFVVGKVLDQLGVEHSLYKRWKGGGK</sequence>
<feature type="domain" description="Flavoprotein" evidence="6">
    <location>
        <begin position="4"/>
        <end position="177"/>
    </location>
</feature>
<keyword evidence="1 5" id="KW-0637">Prenyltransferase</keyword>
<evidence type="ECO:0000256" key="1">
    <source>
        <dbReference type="ARBA" id="ARBA00022602"/>
    </source>
</evidence>
<dbReference type="NCBIfam" id="NF004685">
    <property type="entry name" value="PRK06029.1"/>
    <property type="match status" value="1"/>
</dbReference>
<dbReference type="HAMAP" id="MF_01984">
    <property type="entry name" value="ubiX_pad"/>
    <property type="match status" value="1"/>
</dbReference>
<comment type="similarity">
    <text evidence="5">Belongs to the UbiX/PAD1 family.</text>
</comment>
<feature type="binding site" evidence="5">
    <location>
        <begin position="91"/>
        <end position="94"/>
    </location>
    <ligand>
        <name>FMN</name>
        <dbReference type="ChEBI" id="CHEBI:58210"/>
    </ligand>
</feature>
<dbReference type="NCBIfam" id="TIGR00421">
    <property type="entry name" value="ubiX_pad"/>
    <property type="match status" value="1"/>
</dbReference>
<dbReference type="SUPFAM" id="SSF52507">
    <property type="entry name" value="Homo-oligomeric flavin-containing Cys decarboxylases, HFCD"/>
    <property type="match status" value="1"/>
</dbReference>
<keyword evidence="8" id="KW-1185">Reference proteome</keyword>
<comment type="catalytic activity">
    <reaction evidence="5">
        <text>dimethylallyl phosphate + FMNH2 = prenylated FMNH2 + phosphate</text>
        <dbReference type="Rhea" id="RHEA:37743"/>
        <dbReference type="ChEBI" id="CHEBI:43474"/>
        <dbReference type="ChEBI" id="CHEBI:57618"/>
        <dbReference type="ChEBI" id="CHEBI:87467"/>
        <dbReference type="ChEBI" id="CHEBI:88052"/>
        <dbReference type="EC" id="2.5.1.129"/>
    </reaction>
</comment>
<evidence type="ECO:0000259" key="6">
    <source>
        <dbReference type="Pfam" id="PF02441"/>
    </source>
</evidence>
<feature type="binding site" evidence="5">
    <location>
        <position position="36"/>
    </location>
    <ligand>
        <name>FMN</name>
        <dbReference type="ChEBI" id="CHEBI:58210"/>
    </ligand>
</feature>
<proteinExistence type="inferred from homology"/>
<dbReference type="EMBL" id="RCCJ01000001">
    <property type="protein sequence ID" value="RLJ70370.1"/>
    <property type="molecule type" value="Genomic_DNA"/>
</dbReference>
<dbReference type="RefSeq" id="WP_121009878.1">
    <property type="nucleotide sequence ID" value="NZ_RCCJ01000001.1"/>
</dbReference>
<dbReference type="Proteomes" id="UP000267841">
    <property type="component" value="Unassembled WGS sequence"/>
</dbReference>
<dbReference type="GO" id="GO:0016831">
    <property type="term" value="F:carboxy-lyase activity"/>
    <property type="evidence" value="ECO:0007669"/>
    <property type="project" value="TreeGrafter"/>
</dbReference>
<dbReference type="PANTHER" id="PTHR43374:SF1">
    <property type="entry name" value="FLAVIN PRENYLTRANSFERASE PAD1, MITOCHONDRIAL"/>
    <property type="match status" value="1"/>
</dbReference>
<name>A0A497XQE2_9AQUI</name>
<feature type="binding site" evidence="5">
    <location>
        <begin position="11"/>
        <end position="13"/>
    </location>
    <ligand>
        <name>FMN</name>
        <dbReference type="ChEBI" id="CHEBI:58210"/>
    </ligand>
</feature>
<dbReference type="AlphaFoldDB" id="A0A497XQE2"/>
<keyword evidence="4 5" id="KW-0808">Transferase</keyword>
<keyword evidence="3 5" id="KW-0288">FMN</keyword>
<feature type="binding site" evidence="5">
    <location>
        <position position="156"/>
    </location>
    <ligand>
        <name>dimethylallyl phosphate</name>
        <dbReference type="ChEBI" id="CHEBI:88052"/>
    </ligand>
</feature>
<organism evidence="7 8">
    <name type="scientific">Hydrogenivirga caldilitoris</name>
    <dbReference type="NCBI Taxonomy" id="246264"/>
    <lineage>
        <taxon>Bacteria</taxon>
        <taxon>Pseudomonadati</taxon>
        <taxon>Aquificota</taxon>
        <taxon>Aquificia</taxon>
        <taxon>Aquificales</taxon>
        <taxon>Aquificaceae</taxon>
        <taxon>Hydrogenivirga</taxon>
    </lineage>
</organism>
<feature type="binding site" evidence="5">
    <location>
        <position position="126"/>
    </location>
    <ligand>
        <name>FMN</name>
        <dbReference type="ChEBI" id="CHEBI:58210"/>
    </ligand>
</feature>
<dbReference type="InterPro" id="IPR036551">
    <property type="entry name" value="Flavin_trans-like"/>
</dbReference>
<dbReference type="Pfam" id="PF02441">
    <property type="entry name" value="Flavoprotein"/>
    <property type="match status" value="1"/>
</dbReference>
<dbReference type="Gene3D" id="3.40.50.1950">
    <property type="entry name" value="Flavin prenyltransferase-like"/>
    <property type="match status" value="1"/>
</dbReference>
<evidence type="ECO:0000256" key="3">
    <source>
        <dbReference type="ARBA" id="ARBA00022643"/>
    </source>
</evidence>
<reference evidence="7 8" key="1">
    <citation type="submission" date="2018-10" db="EMBL/GenBank/DDBJ databases">
        <title>Genomic Encyclopedia of Archaeal and Bacterial Type Strains, Phase II (KMG-II): from individual species to whole genera.</title>
        <authorList>
            <person name="Goeker M."/>
        </authorList>
    </citation>
    <scope>NUCLEOTIDE SEQUENCE [LARGE SCALE GENOMIC DNA]</scope>
    <source>
        <strain evidence="7 8">DSM 16510</strain>
    </source>
</reference>
<keyword evidence="2 5" id="KW-0285">Flavoprotein</keyword>
<accession>A0A497XQE2</accession>
<evidence type="ECO:0000313" key="8">
    <source>
        <dbReference type="Proteomes" id="UP000267841"/>
    </source>
</evidence>
<comment type="function">
    <text evidence="5">Flavin prenyltransferase that catalyzes the synthesis of the prenylated FMN cofactor (prenyl-FMN) for 4-hydroxy-3-polyprenylbenzoic acid decarboxylase UbiD. The prenyltransferase is metal-independent and links a dimethylallyl moiety from dimethylallyl monophosphate (DMAP) to the flavin N5 and C6 atoms of FMN.</text>
</comment>
<evidence type="ECO:0000313" key="7">
    <source>
        <dbReference type="EMBL" id="RLJ70370.1"/>
    </source>
</evidence>
<dbReference type="OrthoDB" id="9781577at2"/>
<feature type="binding site" evidence="5">
    <location>
        <position position="172"/>
    </location>
    <ligand>
        <name>dimethylallyl phosphate</name>
        <dbReference type="ChEBI" id="CHEBI:88052"/>
    </ligand>
</feature>
<comment type="caution">
    <text evidence="7">The sequence shown here is derived from an EMBL/GenBank/DDBJ whole genome shotgun (WGS) entry which is preliminary data.</text>
</comment>
<dbReference type="InterPro" id="IPR004507">
    <property type="entry name" value="UbiX-like"/>
</dbReference>
<comment type="caution">
    <text evidence="5">Lacks conserved residue(s) required for the propagation of feature annotation.</text>
</comment>
<evidence type="ECO:0000256" key="2">
    <source>
        <dbReference type="ARBA" id="ARBA00022630"/>
    </source>
</evidence>